<evidence type="ECO:0000256" key="6">
    <source>
        <dbReference type="ARBA" id="ARBA00093790"/>
    </source>
</evidence>
<dbReference type="REBASE" id="246659">
    <property type="entry name" value="MflA2ORF1560P"/>
</dbReference>
<evidence type="ECO:0000313" key="7">
    <source>
        <dbReference type="EMBL" id="AVN64350.1"/>
    </source>
</evidence>
<keyword evidence="2" id="KW-0680">Restriction system</keyword>
<evidence type="ECO:0000313" key="8">
    <source>
        <dbReference type="Proteomes" id="UP000239216"/>
    </source>
</evidence>
<dbReference type="EMBL" id="CP022513">
    <property type="protein sequence ID" value="AVN64350.1"/>
    <property type="molecule type" value="Genomic_DNA"/>
</dbReference>
<evidence type="ECO:0000256" key="5">
    <source>
        <dbReference type="ARBA" id="ARBA00093760"/>
    </source>
</evidence>
<dbReference type="EC" id="3.1.21.4" evidence="6"/>
<protein>
    <recommendedName>
        <fullName evidence="6">type II site-specific deoxyribonuclease</fullName>
        <ecNumber evidence="6">3.1.21.4</ecNumber>
    </recommendedName>
</protein>
<organism evidence="7 8">
    <name type="scientific">Mesoplasma florum</name>
    <name type="common">Acholeplasma florum</name>
    <dbReference type="NCBI Taxonomy" id="2151"/>
    <lineage>
        <taxon>Bacteria</taxon>
        <taxon>Bacillati</taxon>
        <taxon>Mycoplasmatota</taxon>
        <taxon>Mollicutes</taxon>
        <taxon>Entomoplasmatales</taxon>
        <taxon>Entomoplasmataceae</taxon>
        <taxon>Mesoplasma</taxon>
    </lineage>
</organism>
<dbReference type="InterPro" id="IPR054784">
    <property type="entry name" value="HpyAIV-type_restriction_enz"/>
</dbReference>
<evidence type="ECO:0000256" key="1">
    <source>
        <dbReference type="ARBA" id="ARBA00022722"/>
    </source>
</evidence>
<keyword evidence="4" id="KW-0378">Hydrolase</keyword>
<evidence type="ECO:0000256" key="2">
    <source>
        <dbReference type="ARBA" id="ARBA00022747"/>
    </source>
</evidence>
<dbReference type="AlphaFoldDB" id="A0A2R3P774"/>
<evidence type="ECO:0000256" key="3">
    <source>
        <dbReference type="ARBA" id="ARBA00022759"/>
    </source>
</evidence>
<dbReference type="Proteomes" id="UP000239216">
    <property type="component" value="Chromosome"/>
</dbReference>
<gene>
    <name evidence="7" type="ORF">CG003_01555</name>
</gene>
<keyword evidence="1" id="KW-0540">Nuclease</keyword>
<dbReference type="InterPro" id="IPR019045">
    <property type="entry name" value="Restrct_endonuc_II_HinfI"/>
</dbReference>
<dbReference type="GO" id="GO:0004519">
    <property type="term" value="F:endonuclease activity"/>
    <property type="evidence" value="ECO:0007669"/>
    <property type="project" value="UniProtKB-KW"/>
</dbReference>
<reference evidence="7 8" key="1">
    <citation type="submission" date="2017-07" db="EMBL/GenBank/DDBJ databases">
        <title>Comparative genomic analysis of Mesoplasma florum.</title>
        <authorList>
            <person name="Baby V."/>
            <person name="Lachance J.-C."/>
            <person name="Gagnon J."/>
            <person name="Lucier J.-F."/>
            <person name="Matteau D."/>
            <person name="Knight T.F."/>
            <person name="Rodrigue S."/>
        </authorList>
    </citation>
    <scope>NUCLEOTIDE SEQUENCE [LARGE SCALE GENOMIC DNA]</scope>
    <source>
        <strain evidence="7 8">CnuA-2</strain>
    </source>
</reference>
<dbReference type="Pfam" id="PF09520">
    <property type="entry name" value="RE_TdeIII"/>
    <property type="match status" value="1"/>
</dbReference>
<keyword evidence="3 7" id="KW-0255">Endonuclease</keyword>
<proteinExistence type="predicted"/>
<comment type="catalytic activity">
    <reaction evidence="5">
        <text>Endonucleolytic cleavage of DNA to give specific double-stranded fragments with terminal 5'-phosphates.</text>
        <dbReference type="EC" id="3.1.21.4"/>
    </reaction>
</comment>
<evidence type="ECO:0000256" key="4">
    <source>
        <dbReference type="ARBA" id="ARBA00022801"/>
    </source>
</evidence>
<dbReference type="RefSeq" id="WP_029512152.1">
    <property type="nucleotide sequence ID" value="NZ_CP022513.1"/>
</dbReference>
<sequence>MEYKDFKNKLDKKIKIDEFFWTNFIKGLLKDSKRICSDYRVSPIEVKILQNITQSNEIKFGDFLEDIITEYFNELNFENISKHIIENENVSLKCDQLFFVNSDKNDLILIEQKVRDDHDSSKIRGQWDNFSRKVEVLKKEYPSKKIVAIIWFIDPLFRSNKKFYIEKIKNYTFSENVYLKLFYEKELFAFLNDYNEKSLEIFDEIKNNIIKYKNELDSKNIIVPDFGKDEEIFSALKNLDKKEIKKLLGNSENILKLRKTVFNDGENIEKIREFYKINFEE</sequence>
<accession>A0A2R3P774</accession>
<name>A0A2R3P774_MESFO</name>
<dbReference type="NCBIfam" id="NF045832">
    <property type="entry name" value="restrict_HpyAIV"/>
    <property type="match status" value="1"/>
</dbReference>